<gene>
    <name evidence="1" type="ORF">H1R13_05595</name>
</gene>
<dbReference type="AlphaFoldDB" id="A0A7X1HX26"/>
<dbReference type="EMBL" id="JACMHY010000002">
    <property type="protein sequence ID" value="MBC2864486.1"/>
    <property type="molecule type" value="Genomic_DNA"/>
</dbReference>
<comment type="caution">
    <text evidence="1">The sequence shown here is derived from an EMBL/GenBank/DDBJ whole genome shotgun (WGS) entry which is preliminary data.</text>
</comment>
<sequence length="77" mass="7835">MGGVLDVLVVALGSGGAGAVLAQSLATWLAGRRADITVTVRSPEGREVTVDVRRAADPQAVVREVTSLLDAGHGRDA</sequence>
<evidence type="ECO:0000313" key="2">
    <source>
        <dbReference type="Proteomes" id="UP000517694"/>
    </source>
</evidence>
<protein>
    <submittedName>
        <fullName evidence="1">Uncharacterized protein</fullName>
    </submittedName>
</protein>
<keyword evidence="2" id="KW-1185">Reference proteome</keyword>
<dbReference type="Proteomes" id="UP000517694">
    <property type="component" value="Unassembled WGS sequence"/>
</dbReference>
<proteinExistence type="predicted"/>
<dbReference type="Pfam" id="PF19953">
    <property type="entry name" value="EACC1"/>
    <property type="match status" value="1"/>
</dbReference>
<accession>A0A7X1HX26</accession>
<reference evidence="1 2" key="1">
    <citation type="submission" date="2020-08" db="EMBL/GenBank/DDBJ databases">
        <title>Whole-Genome Sequence of French Clinical Streptomyces mexicanus Strain Q0842.</title>
        <authorList>
            <person name="Boxberger M."/>
            <person name="La Scola B."/>
        </authorList>
    </citation>
    <scope>NUCLEOTIDE SEQUENCE [LARGE SCALE GENOMIC DNA]</scope>
    <source>
        <strain evidence="1 2">Marseille-Q0842</strain>
    </source>
</reference>
<evidence type="ECO:0000313" key="1">
    <source>
        <dbReference type="EMBL" id="MBC2864486.1"/>
    </source>
</evidence>
<organism evidence="1 2">
    <name type="scientific">Streptomyces mexicanus</name>
    <dbReference type="NCBI Taxonomy" id="178566"/>
    <lineage>
        <taxon>Bacteria</taxon>
        <taxon>Bacillati</taxon>
        <taxon>Actinomycetota</taxon>
        <taxon>Actinomycetes</taxon>
        <taxon>Kitasatosporales</taxon>
        <taxon>Streptomycetaceae</taxon>
        <taxon>Streptomyces</taxon>
    </lineage>
</organism>
<name>A0A7X1HX26_9ACTN</name>
<dbReference type="OrthoDB" id="4326567at2"/>
<dbReference type="InterPro" id="IPR045428">
    <property type="entry name" value="EACC1"/>
</dbReference>